<proteinExistence type="predicted"/>
<dbReference type="PROSITE" id="PS51670">
    <property type="entry name" value="SHKT"/>
    <property type="match status" value="4"/>
</dbReference>
<feature type="signal peptide" evidence="4">
    <location>
        <begin position="1"/>
        <end position="16"/>
    </location>
</feature>
<dbReference type="Pfam" id="PF01549">
    <property type="entry name" value="ShK"/>
    <property type="match status" value="4"/>
</dbReference>
<feature type="domain" description="ShKT" evidence="5">
    <location>
        <begin position="577"/>
        <end position="611"/>
    </location>
</feature>
<dbReference type="GO" id="GO:0046872">
    <property type="term" value="F:metal ion binding"/>
    <property type="evidence" value="ECO:0007669"/>
    <property type="project" value="UniProtKB-KW"/>
</dbReference>
<dbReference type="InterPro" id="IPR050316">
    <property type="entry name" value="Tyrosinase/Hemocyanin"/>
</dbReference>
<evidence type="ECO:0000259" key="5">
    <source>
        <dbReference type="PROSITE" id="PS51670"/>
    </source>
</evidence>
<evidence type="ECO:0000256" key="2">
    <source>
        <dbReference type="PROSITE-ProRule" id="PRU01005"/>
    </source>
</evidence>
<keyword evidence="1" id="KW-0479">Metal-binding</keyword>
<feature type="disulfide bond" evidence="2">
    <location>
        <begin position="577"/>
        <end position="611"/>
    </location>
</feature>
<dbReference type="OMA" id="LWMTENC"/>
<keyword evidence="2" id="KW-1015">Disulfide bond</keyword>
<dbReference type="OrthoDB" id="6132182at2759"/>
<dbReference type="PROSITE" id="PS00498">
    <property type="entry name" value="TYROSINASE_2"/>
    <property type="match status" value="1"/>
</dbReference>
<organism evidence="6 7">
    <name type="scientific">Haemonchus contortus</name>
    <name type="common">Barber pole worm</name>
    <dbReference type="NCBI Taxonomy" id="6289"/>
    <lineage>
        <taxon>Eukaryota</taxon>
        <taxon>Metazoa</taxon>
        <taxon>Ecdysozoa</taxon>
        <taxon>Nematoda</taxon>
        <taxon>Chromadorea</taxon>
        <taxon>Rhabditida</taxon>
        <taxon>Rhabditina</taxon>
        <taxon>Rhabditomorpha</taxon>
        <taxon>Strongyloidea</taxon>
        <taxon>Trichostrongylidae</taxon>
        <taxon>Haemonchus</taxon>
    </lineage>
</organism>
<dbReference type="SMART" id="SM00254">
    <property type="entry name" value="ShKT"/>
    <property type="match status" value="4"/>
</dbReference>
<dbReference type="PANTHER" id="PTHR11474:SF21">
    <property type="entry name" value="SHKT DOMAIN-CONTAINING PROTEIN"/>
    <property type="match status" value="1"/>
</dbReference>
<feature type="chain" id="PRO_5029888243" evidence="4">
    <location>
        <begin position="17"/>
        <end position="753"/>
    </location>
</feature>
<keyword evidence="6" id="KW-1185">Reference proteome</keyword>
<feature type="disulfide bond" evidence="2">
    <location>
        <begin position="511"/>
        <end position="545"/>
    </location>
</feature>
<keyword evidence="4" id="KW-0732">Signal</keyword>
<sequence length="753" mass="82986">MLLLGLLAAVALVVQAQDPCASAPTPAAKVICRQLHKWDEAARKKAAKKTLVALPPGIAAGKNAIAAELAPIASSIYQCMDLQCMCTYLRGNLAPNGACTLPNGQPLRKAIRKELRMLSDDERERFNQAVRTLKQNGEFDRISRIHAQSTRVGGAHSGPAFLPWHREFSKRFEFALRQVDPSLALPYWDSTLESALPRPADSAMFSAALMGDTNAQGLVDNGPFAGFRTLEGLPHVKRAVGKEGAPFKQSDIDFVMRQNQVDQVLAFSAPRQGCPYRTDYNCLEYTHGNGHLFVGGDMYDTATSANDPLFYPHHSFVDFIWEQWRQQRQTRADRETLYPPDNQLCASPQHFAAANMNPFTPMRNIDGLSNKYTDNLYEYAARPFCTRALPNCGSKFLFCDLSHGQPRCAAKMKVGGNCGTFVMGEDSCYMGSCMGGRCVATTAIVVTPPPRPIPTVAPVVVAPQETCFNENQCCGTWAAHGECTRNVDYMDDWCKASCGHCRPQYRLVDDCSDRHKNCRTWSSTGECSRNALWMTENCRMSCNKCGTTRAFECGGETAVATTTAHPQQPQCEASDGCYNENVCCAYWSLLGECRKSPAWMACNCRVSCGHCVPLDYGYGSCLDYHRDCAGWARQGECEKNPWMSENCRASCRTCYSQFDLRSMCRGPVGSVAPVATARPRQPTVTQPPPRWQQGGFRFGGADYDDNWGGMGGGLMSWGTGGGGGIANGWGGPMPLWQRSAWFKRARARRSKND</sequence>
<dbReference type="SUPFAM" id="SSF48056">
    <property type="entry name" value="Di-copper centre-containing domain"/>
    <property type="match status" value="1"/>
</dbReference>
<accession>A0A7I4XVJ2</accession>
<evidence type="ECO:0000313" key="7">
    <source>
        <dbReference type="WBParaSite" id="HCON_00016860-00001"/>
    </source>
</evidence>
<evidence type="ECO:0000256" key="1">
    <source>
        <dbReference type="ARBA" id="ARBA00022723"/>
    </source>
</evidence>
<feature type="domain" description="ShKT" evidence="5">
    <location>
        <begin position="467"/>
        <end position="501"/>
    </location>
</feature>
<feature type="domain" description="ShKT" evidence="5">
    <location>
        <begin position="511"/>
        <end position="545"/>
    </location>
</feature>
<dbReference type="InterPro" id="IPR002227">
    <property type="entry name" value="Tyrosinase_Cu-bd"/>
</dbReference>
<dbReference type="PRINTS" id="PR00092">
    <property type="entry name" value="TYROSINASE"/>
</dbReference>
<feature type="region of interest" description="Disordered" evidence="3">
    <location>
        <begin position="676"/>
        <end position="695"/>
    </location>
</feature>
<protein>
    <submittedName>
        <fullName evidence="7">ShKT domain-containing protein</fullName>
    </submittedName>
</protein>
<feature type="disulfide bond" evidence="2">
    <location>
        <begin position="467"/>
        <end position="501"/>
    </location>
</feature>
<dbReference type="Proteomes" id="UP000025227">
    <property type="component" value="Unplaced"/>
</dbReference>
<dbReference type="AlphaFoldDB" id="A0A7I4XVJ2"/>
<dbReference type="PANTHER" id="PTHR11474">
    <property type="entry name" value="TYROSINASE FAMILY MEMBER"/>
    <property type="match status" value="1"/>
</dbReference>
<dbReference type="InterPro" id="IPR003582">
    <property type="entry name" value="ShKT_dom"/>
</dbReference>
<evidence type="ECO:0000256" key="3">
    <source>
        <dbReference type="SAM" id="MobiDB-lite"/>
    </source>
</evidence>
<reference evidence="7" key="1">
    <citation type="submission" date="2020-12" db="UniProtKB">
        <authorList>
            <consortium name="WormBaseParasite"/>
        </authorList>
    </citation>
    <scope>IDENTIFICATION</scope>
    <source>
        <strain evidence="7">MHco3</strain>
    </source>
</reference>
<dbReference type="InterPro" id="IPR008922">
    <property type="entry name" value="Di-copper_centre_dom_sf"/>
</dbReference>
<name>A0A7I4XVJ2_HAECO</name>
<dbReference type="Gene3D" id="1.10.1280.10">
    <property type="entry name" value="Di-copper center containing domain from catechol oxidase"/>
    <property type="match status" value="1"/>
</dbReference>
<comment type="caution">
    <text evidence="2">Lacks conserved residue(s) required for the propagation of feature annotation.</text>
</comment>
<feature type="domain" description="ShKT" evidence="5">
    <location>
        <begin position="621"/>
        <end position="654"/>
    </location>
</feature>
<dbReference type="GO" id="GO:0016491">
    <property type="term" value="F:oxidoreductase activity"/>
    <property type="evidence" value="ECO:0007669"/>
    <property type="project" value="InterPro"/>
</dbReference>
<evidence type="ECO:0000313" key="6">
    <source>
        <dbReference type="Proteomes" id="UP000025227"/>
    </source>
</evidence>
<dbReference type="WBParaSite" id="HCON_00016860-00001">
    <property type="protein sequence ID" value="HCON_00016860-00001"/>
    <property type="gene ID" value="HCON_00016860"/>
</dbReference>
<dbReference type="Pfam" id="PF00264">
    <property type="entry name" value="Tyrosinase"/>
    <property type="match status" value="1"/>
</dbReference>
<evidence type="ECO:0000256" key="4">
    <source>
        <dbReference type="SAM" id="SignalP"/>
    </source>
</evidence>